<feature type="domain" description="Beta-defensin-like" evidence="1">
    <location>
        <begin position="28"/>
        <end position="59"/>
    </location>
</feature>
<name>A0A670HLC1_PODMU</name>
<dbReference type="Pfam" id="PF00711">
    <property type="entry name" value="Defensin_beta"/>
    <property type="match status" value="1"/>
</dbReference>
<keyword evidence="3" id="KW-1185">Reference proteome</keyword>
<protein>
    <recommendedName>
        <fullName evidence="1">Beta-defensin-like domain-containing protein</fullName>
    </recommendedName>
</protein>
<dbReference type="GO" id="GO:0006952">
    <property type="term" value="P:defense response"/>
    <property type="evidence" value="ECO:0007669"/>
    <property type="project" value="InterPro"/>
</dbReference>
<proteinExistence type="predicted"/>
<dbReference type="InterPro" id="IPR001855">
    <property type="entry name" value="Defensin_beta-like"/>
</dbReference>
<evidence type="ECO:0000259" key="1">
    <source>
        <dbReference type="Pfam" id="PF00711"/>
    </source>
</evidence>
<sequence length="63" mass="7197">CDRLWGCGAHLALLAEGASVQINYRFSRCRRKGGHCHFLKCPSGTWSFGSCNIIHRCCKRIWE</sequence>
<dbReference type="GO" id="GO:0005576">
    <property type="term" value="C:extracellular region"/>
    <property type="evidence" value="ECO:0007669"/>
    <property type="project" value="InterPro"/>
</dbReference>
<reference evidence="2" key="2">
    <citation type="submission" date="2025-08" db="UniProtKB">
        <authorList>
            <consortium name="Ensembl"/>
        </authorList>
    </citation>
    <scope>IDENTIFICATION</scope>
</reference>
<dbReference type="SUPFAM" id="SSF57392">
    <property type="entry name" value="Defensin-like"/>
    <property type="match status" value="1"/>
</dbReference>
<dbReference type="Proteomes" id="UP000472272">
    <property type="component" value="Chromosome 3"/>
</dbReference>
<reference evidence="2" key="3">
    <citation type="submission" date="2025-09" db="UniProtKB">
        <authorList>
            <consortium name="Ensembl"/>
        </authorList>
    </citation>
    <scope>IDENTIFICATION</scope>
</reference>
<reference evidence="2 3" key="1">
    <citation type="journal article" date="2019" name="Proc. Natl. Acad. Sci. U.S.A.">
        <title>Regulatory changes in pterin and carotenoid genes underlie balanced color polymorphisms in the wall lizard.</title>
        <authorList>
            <person name="Andrade P."/>
            <person name="Pinho C."/>
            <person name="Perez I de Lanuza G."/>
            <person name="Afonso S."/>
            <person name="Brejcha J."/>
            <person name="Rubin C.J."/>
            <person name="Wallerman O."/>
            <person name="Pereira P."/>
            <person name="Sabatino S.J."/>
            <person name="Bellati A."/>
            <person name="Pellitteri-Rosa D."/>
            <person name="Bosakova Z."/>
            <person name="Bunikis I."/>
            <person name="Carretero M.A."/>
            <person name="Feiner N."/>
            <person name="Marsik P."/>
            <person name="Pauperio F."/>
            <person name="Salvi D."/>
            <person name="Soler L."/>
            <person name="While G.M."/>
            <person name="Uller T."/>
            <person name="Font E."/>
            <person name="Andersson L."/>
            <person name="Carneiro M."/>
        </authorList>
    </citation>
    <scope>NUCLEOTIDE SEQUENCE</scope>
</reference>
<dbReference type="Ensembl" id="ENSPMRT00000000665.1">
    <property type="protein sequence ID" value="ENSPMRP00000000634.1"/>
    <property type="gene ID" value="ENSPMRG00000000480.1"/>
</dbReference>
<accession>A0A670HLC1</accession>
<organism evidence="2 3">
    <name type="scientific">Podarcis muralis</name>
    <name type="common">Wall lizard</name>
    <name type="synonym">Lacerta muralis</name>
    <dbReference type="NCBI Taxonomy" id="64176"/>
    <lineage>
        <taxon>Eukaryota</taxon>
        <taxon>Metazoa</taxon>
        <taxon>Chordata</taxon>
        <taxon>Craniata</taxon>
        <taxon>Vertebrata</taxon>
        <taxon>Euteleostomi</taxon>
        <taxon>Lepidosauria</taxon>
        <taxon>Squamata</taxon>
        <taxon>Bifurcata</taxon>
        <taxon>Unidentata</taxon>
        <taxon>Episquamata</taxon>
        <taxon>Laterata</taxon>
        <taxon>Lacertibaenia</taxon>
        <taxon>Lacertidae</taxon>
        <taxon>Podarcis</taxon>
    </lineage>
</organism>
<evidence type="ECO:0000313" key="3">
    <source>
        <dbReference type="Proteomes" id="UP000472272"/>
    </source>
</evidence>
<dbReference type="AlphaFoldDB" id="A0A670HLC1"/>
<evidence type="ECO:0000313" key="2">
    <source>
        <dbReference type="Ensembl" id="ENSPMRP00000000634.1"/>
    </source>
</evidence>